<sequence length="135" mass="14486">MTRTPIGPAVVAAVLASALVGSVPAVGSASTEHPSGDIDIERMVPGEGTFELSISYECRGLRYPWLLGSVEPLGFEKLAGWVASVRVVCDGEPHEAEFVMTLDPSRIRRFSQAKGEIGVQLLDGDTVIAEERQNY</sequence>
<accession>A0A370H449</accession>
<name>A0A370H449_9NOCA</name>
<dbReference type="RefSeq" id="WP_068020345.1">
    <property type="nucleotide sequence ID" value="NZ_QQAZ01000005.1"/>
</dbReference>
<feature type="signal peptide" evidence="1">
    <location>
        <begin position="1"/>
        <end position="25"/>
    </location>
</feature>
<proteinExistence type="predicted"/>
<evidence type="ECO:0000313" key="3">
    <source>
        <dbReference type="Proteomes" id="UP000255355"/>
    </source>
</evidence>
<feature type="chain" id="PRO_5039213183" evidence="1">
    <location>
        <begin position="26"/>
        <end position="135"/>
    </location>
</feature>
<evidence type="ECO:0000313" key="2">
    <source>
        <dbReference type="EMBL" id="RDI50969.1"/>
    </source>
</evidence>
<organism evidence="2 3">
    <name type="scientific">Nocardia mexicana</name>
    <dbReference type="NCBI Taxonomy" id="279262"/>
    <lineage>
        <taxon>Bacteria</taxon>
        <taxon>Bacillati</taxon>
        <taxon>Actinomycetota</taxon>
        <taxon>Actinomycetes</taxon>
        <taxon>Mycobacteriales</taxon>
        <taxon>Nocardiaceae</taxon>
        <taxon>Nocardia</taxon>
    </lineage>
</organism>
<comment type="caution">
    <text evidence="2">The sequence shown here is derived from an EMBL/GenBank/DDBJ whole genome shotgun (WGS) entry which is preliminary data.</text>
</comment>
<keyword evidence="1" id="KW-0732">Signal</keyword>
<protein>
    <submittedName>
        <fullName evidence="2">Uncharacterized protein</fullName>
    </submittedName>
</protein>
<dbReference type="STRING" id="1210089.GCA_001613165_03294"/>
<gene>
    <name evidence="2" type="ORF">DFR68_105446</name>
</gene>
<dbReference type="Proteomes" id="UP000255355">
    <property type="component" value="Unassembled WGS sequence"/>
</dbReference>
<dbReference type="EMBL" id="QQAZ01000005">
    <property type="protein sequence ID" value="RDI50969.1"/>
    <property type="molecule type" value="Genomic_DNA"/>
</dbReference>
<keyword evidence="3" id="KW-1185">Reference proteome</keyword>
<reference evidence="2 3" key="1">
    <citation type="submission" date="2018-07" db="EMBL/GenBank/DDBJ databases">
        <title>Genomic Encyclopedia of Type Strains, Phase IV (KMG-IV): sequencing the most valuable type-strain genomes for metagenomic binning, comparative biology and taxonomic classification.</title>
        <authorList>
            <person name="Goeker M."/>
        </authorList>
    </citation>
    <scope>NUCLEOTIDE SEQUENCE [LARGE SCALE GENOMIC DNA]</scope>
    <source>
        <strain evidence="2 3">DSM 44952</strain>
    </source>
</reference>
<evidence type="ECO:0000256" key="1">
    <source>
        <dbReference type="SAM" id="SignalP"/>
    </source>
</evidence>
<dbReference type="AlphaFoldDB" id="A0A370H449"/>